<reference evidence="2" key="1">
    <citation type="submission" date="2022-10" db="EMBL/GenBank/DDBJ databases">
        <title>The WGS of Solirubrobacter sp. CPCC 204708.</title>
        <authorList>
            <person name="Jiang Z."/>
        </authorList>
    </citation>
    <scope>NUCLEOTIDE SEQUENCE</scope>
    <source>
        <strain evidence="2">CPCC 204708</strain>
    </source>
</reference>
<protein>
    <submittedName>
        <fullName evidence="2">DUF4350 domain-containing protein</fullName>
    </submittedName>
</protein>
<organism evidence="2 3">
    <name type="scientific">Solirubrobacter deserti</name>
    <dbReference type="NCBI Taxonomy" id="2282478"/>
    <lineage>
        <taxon>Bacteria</taxon>
        <taxon>Bacillati</taxon>
        <taxon>Actinomycetota</taxon>
        <taxon>Thermoleophilia</taxon>
        <taxon>Solirubrobacterales</taxon>
        <taxon>Solirubrobacteraceae</taxon>
        <taxon>Solirubrobacter</taxon>
    </lineage>
</organism>
<dbReference type="RefSeq" id="WP_202957801.1">
    <property type="nucleotide sequence ID" value="NZ_JAPCID010000030.1"/>
</dbReference>
<evidence type="ECO:0000313" key="3">
    <source>
        <dbReference type="Proteomes" id="UP001147700"/>
    </source>
</evidence>
<dbReference type="InterPro" id="IPR025646">
    <property type="entry name" value="DUF4350"/>
</dbReference>
<evidence type="ECO:0000313" key="2">
    <source>
        <dbReference type="EMBL" id="MDA0139885.1"/>
    </source>
</evidence>
<accession>A0ABT4RNL5</accession>
<dbReference type="Gene3D" id="3.40.50.880">
    <property type="match status" value="1"/>
</dbReference>
<feature type="domain" description="DUF4350" evidence="1">
    <location>
        <begin position="36"/>
        <end position="202"/>
    </location>
</feature>
<name>A0ABT4RNL5_9ACTN</name>
<dbReference type="Proteomes" id="UP001147700">
    <property type="component" value="Unassembled WGS sequence"/>
</dbReference>
<comment type="caution">
    <text evidence="2">The sequence shown here is derived from an EMBL/GenBank/DDBJ whole genome shotgun (WGS) entry which is preliminary data.</text>
</comment>
<keyword evidence="3" id="KW-1185">Reference proteome</keyword>
<dbReference type="EMBL" id="JAPCID010000030">
    <property type="protein sequence ID" value="MDA0139885.1"/>
    <property type="molecule type" value="Genomic_DNA"/>
</dbReference>
<evidence type="ECO:0000259" key="1">
    <source>
        <dbReference type="Pfam" id="PF14258"/>
    </source>
</evidence>
<dbReference type="InterPro" id="IPR029062">
    <property type="entry name" value="Class_I_gatase-like"/>
</dbReference>
<sequence length="284" mass="29534">MRRGVLIVLGALAAFIVVLIVIDRVSPTPEGPPSSSYATSPGGVAAYAALLDRAGVPVRRLRTPIADRTPRDGETLMILDPSVMEPEEADAVRGWVEGGGRLVLGSSAEPGWLDQLLDEPPLWASADVGTSRPLVPLAGVRVVEGRLGAELDELGGVLPMLDPPIAATTGLGLGEIVLLANTFPLTNRGLDEADNAAFGLALAGDGGVAFLETVHGYGVSRGFGGLPTSVKWTLLGLLLTSLVAVWTAGRRFGPPEDPDTEPPPPRVEYVDALASSLARTKENS</sequence>
<gene>
    <name evidence="2" type="ORF">OJ962_20450</name>
</gene>
<proteinExistence type="predicted"/>
<dbReference type="Pfam" id="PF14258">
    <property type="entry name" value="DUF4350"/>
    <property type="match status" value="1"/>
</dbReference>